<dbReference type="RefSeq" id="WP_107107256.1">
    <property type="nucleotide sequence ID" value="NZ_JACHBI010000001.1"/>
</dbReference>
<dbReference type="Proteomes" id="UP000549882">
    <property type="component" value="Unassembled WGS sequence"/>
</dbReference>
<protein>
    <recommendedName>
        <fullName evidence="8">Biotin transporter</fullName>
    </recommendedName>
</protein>
<keyword evidence="4 8" id="KW-1003">Cell membrane</keyword>
<evidence type="ECO:0000256" key="6">
    <source>
        <dbReference type="ARBA" id="ARBA00022989"/>
    </source>
</evidence>
<dbReference type="Gene3D" id="1.10.1760.20">
    <property type="match status" value="1"/>
</dbReference>
<feature type="transmembrane region" description="Helical" evidence="9">
    <location>
        <begin position="80"/>
        <end position="102"/>
    </location>
</feature>
<name>A0A7W9CZ70_9HYPH</name>
<feature type="transmembrane region" description="Helical" evidence="9">
    <location>
        <begin position="114"/>
        <end position="143"/>
    </location>
</feature>
<accession>A0A7W9CZ70</accession>
<evidence type="ECO:0000313" key="10">
    <source>
        <dbReference type="EMBL" id="MBB5571685.1"/>
    </source>
</evidence>
<gene>
    <name evidence="10" type="ORF">GGD50_000261</name>
</gene>
<dbReference type="EMBL" id="JACHBI010000001">
    <property type="protein sequence ID" value="MBB5571685.1"/>
    <property type="molecule type" value="Genomic_DNA"/>
</dbReference>
<sequence length="187" mass="18874">MTTRDLVLSALFAAIIVALGLLPPISIGIIPVPITAQSLGVMLAGVVLGAKRGAVAVLIVVVLVAIGLPVLSGGRGGLPVFAGPTAGFFIGWIFAAYVTGYLSERLVKGEQTALAQGIGFFIASVIGGVVVLYAFGIAWLAIAANLGFANAFKGSMGFVPGDLVKAVVAALVGRAVMVGYPLLPQRS</sequence>
<keyword evidence="3 8" id="KW-0813">Transport</keyword>
<evidence type="ECO:0000256" key="8">
    <source>
        <dbReference type="PIRNR" id="PIRNR016661"/>
    </source>
</evidence>
<dbReference type="Pfam" id="PF02632">
    <property type="entry name" value="BioY"/>
    <property type="match status" value="1"/>
</dbReference>
<evidence type="ECO:0000256" key="2">
    <source>
        <dbReference type="ARBA" id="ARBA00010692"/>
    </source>
</evidence>
<dbReference type="PANTHER" id="PTHR34295:SF4">
    <property type="entry name" value="BIOTIN TRANSPORTER BIOY-RELATED"/>
    <property type="match status" value="1"/>
</dbReference>
<evidence type="ECO:0000256" key="7">
    <source>
        <dbReference type="ARBA" id="ARBA00023136"/>
    </source>
</evidence>
<comment type="caution">
    <text evidence="10">The sequence shown here is derived from an EMBL/GenBank/DDBJ whole genome shotgun (WGS) entry which is preliminary data.</text>
</comment>
<evidence type="ECO:0000256" key="4">
    <source>
        <dbReference type="ARBA" id="ARBA00022475"/>
    </source>
</evidence>
<proteinExistence type="inferred from homology"/>
<reference evidence="10 11" key="1">
    <citation type="submission" date="2020-08" db="EMBL/GenBank/DDBJ databases">
        <title>Genomic Encyclopedia of Type Strains, Phase IV (KMG-V): Genome sequencing to study the core and pangenomes of soil and plant-associated prokaryotes.</title>
        <authorList>
            <person name="Whitman W."/>
        </authorList>
    </citation>
    <scope>NUCLEOTIDE SEQUENCE [LARGE SCALE GENOMIC DNA]</scope>
    <source>
        <strain evidence="10 11">SEMIA 4064</strain>
    </source>
</reference>
<evidence type="ECO:0000256" key="9">
    <source>
        <dbReference type="SAM" id="Phobius"/>
    </source>
</evidence>
<keyword evidence="6 9" id="KW-1133">Transmembrane helix</keyword>
<keyword evidence="11" id="KW-1185">Reference proteome</keyword>
<evidence type="ECO:0000256" key="1">
    <source>
        <dbReference type="ARBA" id="ARBA00004651"/>
    </source>
</evidence>
<evidence type="ECO:0000256" key="3">
    <source>
        <dbReference type="ARBA" id="ARBA00022448"/>
    </source>
</evidence>
<evidence type="ECO:0000313" key="11">
    <source>
        <dbReference type="Proteomes" id="UP000549882"/>
    </source>
</evidence>
<evidence type="ECO:0000256" key="5">
    <source>
        <dbReference type="ARBA" id="ARBA00022692"/>
    </source>
</evidence>
<organism evidence="10 11">
    <name type="scientific">Rhizobium paranaense</name>
    <dbReference type="NCBI Taxonomy" id="1650438"/>
    <lineage>
        <taxon>Bacteria</taxon>
        <taxon>Pseudomonadati</taxon>
        <taxon>Pseudomonadota</taxon>
        <taxon>Alphaproteobacteria</taxon>
        <taxon>Hyphomicrobiales</taxon>
        <taxon>Rhizobiaceae</taxon>
        <taxon>Rhizobium/Agrobacterium group</taxon>
        <taxon>Rhizobium</taxon>
    </lineage>
</organism>
<dbReference type="GO" id="GO:0015225">
    <property type="term" value="F:biotin transmembrane transporter activity"/>
    <property type="evidence" value="ECO:0007669"/>
    <property type="project" value="UniProtKB-UniRule"/>
</dbReference>
<dbReference type="PANTHER" id="PTHR34295">
    <property type="entry name" value="BIOTIN TRANSPORTER BIOY"/>
    <property type="match status" value="1"/>
</dbReference>
<keyword evidence="5 9" id="KW-0812">Transmembrane</keyword>
<dbReference type="InterPro" id="IPR003784">
    <property type="entry name" value="BioY"/>
</dbReference>
<dbReference type="PIRSF" id="PIRSF016661">
    <property type="entry name" value="BioY"/>
    <property type="match status" value="1"/>
</dbReference>
<keyword evidence="7 8" id="KW-0472">Membrane</keyword>
<dbReference type="GO" id="GO:0005886">
    <property type="term" value="C:plasma membrane"/>
    <property type="evidence" value="ECO:0007669"/>
    <property type="project" value="UniProtKB-SubCell"/>
</dbReference>
<feature type="transmembrane region" description="Helical" evidence="9">
    <location>
        <begin position="55"/>
        <end position="74"/>
    </location>
</feature>
<comment type="similarity">
    <text evidence="2 8">Belongs to the BioY family.</text>
</comment>
<comment type="subcellular location">
    <subcellularLocation>
        <location evidence="1 8">Cell membrane</location>
        <topology evidence="1 8">Multi-pass membrane protein</topology>
    </subcellularLocation>
</comment>
<feature type="transmembrane region" description="Helical" evidence="9">
    <location>
        <begin position="163"/>
        <end position="183"/>
    </location>
</feature>
<dbReference type="AlphaFoldDB" id="A0A7W9CZ70"/>